<reference evidence="2 3" key="1">
    <citation type="submission" date="2014-07" db="EMBL/GenBank/DDBJ databases">
        <title>Draft genome sequence of Thalassospira profundimaris S25-3-2.</title>
        <authorList>
            <person name="Lai Q."/>
            <person name="Shao Z."/>
        </authorList>
    </citation>
    <scope>NUCLEOTIDE SEQUENCE [LARGE SCALE GENOMIC DNA]</scope>
    <source>
        <strain evidence="2 3">S25-3-2</strain>
    </source>
</reference>
<comment type="caution">
    <text evidence="2">The sequence shown here is derived from an EMBL/GenBank/DDBJ whole genome shotgun (WGS) entry which is preliminary data.</text>
</comment>
<evidence type="ECO:0000256" key="1">
    <source>
        <dbReference type="SAM" id="MobiDB-lite"/>
    </source>
</evidence>
<dbReference type="EMBL" id="JPWH01000015">
    <property type="protein sequence ID" value="RCK45966.1"/>
    <property type="molecule type" value="Genomic_DNA"/>
</dbReference>
<dbReference type="AlphaFoldDB" id="A0A367WWZ5"/>
<accession>A0A367WWZ5</accession>
<gene>
    <name evidence="2" type="ORF">TH25_17145</name>
</gene>
<proteinExistence type="predicted"/>
<sequence>MGVSLAIDRETGWCRHRDPCDGSEAGEEVIWLAADSREITPQPFLPSNGRAATPLPSQGLTKMGWKIGGGWKRQGKVIAAFALTALARREPAFRHTLNRPAAEDQTVPPSSRAIRNPAYY</sequence>
<evidence type="ECO:0000313" key="2">
    <source>
        <dbReference type="EMBL" id="RCK45966.1"/>
    </source>
</evidence>
<name>A0A367WWZ5_9PROT</name>
<evidence type="ECO:0000313" key="3">
    <source>
        <dbReference type="Proteomes" id="UP000252517"/>
    </source>
</evidence>
<feature type="region of interest" description="Disordered" evidence="1">
    <location>
        <begin position="96"/>
        <end position="120"/>
    </location>
</feature>
<organism evidence="2 3">
    <name type="scientific">Thalassospira profundimaris</name>
    <dbReference type="NCBI Taxonomy" id="502049"/>
    <lineage>
        <taxon>Bacteria</taxon>
        <taxon>Pseudomonadati</taxon>
        <taxon>Pseudomonadota</taxon>
        <taxon>Alphaproteobacteria</taxon>
        <taxon>Rhodospirillales</taxon>
        <taxon>Thalassospiraceae</taxon>
        <taxon>Thalassospira</taxon>
    </lineage>
</organism>
<protein>
    <submittedName>
        <fullName evidence="2">Uncharacterized protein</fullName>
    </submittedName>
</protein>
<dbReference type="Proteomes" id="UP000252517">
    <property type="component" value="Unassembled WGS sequence"/>
</dbReference>